<protein>
    <submittedName>
        <fullName evidence="1">Uncharacterized protein</fullName>
    </submittedName>
</protein>
<reference evidence="1 2" key="1">
    <citation type="submission" date="2021-01" db="EMBL/GenBank/DDBJ databases">
        <title>Whole genome shotgun sequence of Planotetraspora kaengkrachanensis NBRC 104272.</title>
        <authorList>
            <person name="Komaki H."/>
            <person name="Tamura T."/>
        </authorList>
    </citation>
    <scope>NUCLEOTIDE SEQUENCE [LARGE SCALE GENOMIC DNA]</scope>
    <source>
        <strain evidence="1 2">NBRC 104272</strain>
    </source>
</reference>
<proteinExistence type="predicted"/>
<keyword evidence="2" id="KW-1185">Reference proteome</keyword>
<dbReference type="RefSeq" id="WP_203887536.1">
    <property type="nucleotide sequence ID" value="NZ_BAABHH010000013.1"/>
</dbReference>
<sequence length="154" mass="17785">MSRTVVEINAKHHPEGKRFLIKEYPKDKEYRRFKLSPQIAAKLKQHIEDSQLERDDLLFIYQTEEPAPQAKPEPVEHLGLTEPNAAGRRYRHGTLSAYSAGKCRCQHCKNAYLWESVQHAAYWPGHFHTAARLCPWSARKGFPDRASQQGDFSV</sequence>
<gene>
    <name evidence="1" type="ORF">Pka01_73840</name>
</gene>
<dbReference type="EMBL" id="BONV01000049">
    <property type="protein sequence ID" value="GIG84257.1"/>
    <property type="molecule type" value="Genomic_DNA"/>
</dbReference>
<dbReference type="AlphaFoldDB" id="A0A8J3Q016"/>
<evidence type="ECO:0000313" key="1">
    <source>
        <dbReference type="EMBL" id="GIG84257.1"/>
    </source>
</evidence>
<organism evidence="1 2">
    <name type="scientific">Planotetraspora kaengkrachanensis</name>
    <dbReference type="NCBI Taxonomy" id="575193"/>
    <lineage>
        <taxon>Bacteria</taxon>
        <taxon>Bacillati</taxon>
        <taxon>Actinomycetota</taxon>
        <taxon>Actinomycetes</taxon>
        <taxon>Streptosporangiales</taxon>
        <taxon>Streptosporangiaceae</taxon>
        <taxon>Planotetraspora</taxon>
    </lineage>
</organism>
<comment type="caution">
    <text evidence="1">The sequence shown here is derived from an EMBL/GenBank/DDBJ whole genome shotgun (WGS) entry which is preliminary data.</text>
</comment>
<accession>A0A8J3Q016</accession>
<dbReference type="Proteomes" id="UP000630097">
    <property type="component" value="Unassembled WGS sequence"/>
</dbReference>
<name>A0A8J3Q016_9ACTN</name>
<evidence type="ECO:0000313" key="2">
    <source>
        <dbReference type="Proteomes" id="UP000630097"/>
    </source>
</evidence>